<organism evidence="6 7">
    <name type="scientific">Kitasatospora nipponensis</name>
    <dbReference type="NCBI Taxonomy" id="258049"/>
    <lineage>
        <taxon>Bacteria</taxon>
        <taxon>Bacillati</taxon>
        <taxon>Actinomycetota</taxon>
        <taxon>Actinomycetes</taxon>
        <taxon>Kitasatosporales</taxon>
        <taxon>Streptomycetaceae</taxon>
        <taxon>Kitasatospora</taxon>
    </lineage>
</organism>
<dbReference type="InterPro" id="IPR000086">
    <property type="entry name" value="NUDIX_hydrolase_dom"/>
</dbReference>
<proteinExistence type="inferred from homology"/>
<feature type="compositionally biased region" description="Low complexity" evidence="4">
    <location>
        <begin position="14"/>
        <end position="31"/>
    </location>
</feature>
<evidence type="ECO:0000256" key="2">
    <source>
        <dbReference type="ARBA" id="ARBA00022801"/>
    </source>
</evidence>
<dbReference type="InterPro" id="IPR051325">
    <property type="entry name" value="Nudix_hydrolase_domain"/>
</dbReference>
<evidence type="ECO:0000313" key="6">
    <source>
        <dbReference type="EMBL" id="GAA1227874.1"/>
    </source>
</evidence>
<dbReference type="CDD" id="cd03673">
    <property type="entry name" value="NUDIX_Ap6A_hydrolase"/>
    <property type="match status" value="1"/>
</dbReference>
<evidence type="ECO:0000256" key="1">
    <source>
        <dbReference type="ARBA" id="ARBA00005582"/>
    </source>
</evidence>
<keyword evidence="7" id="KW-1185">Reference proteome</keyword>
<name>A0ABN1VYX8_9ACTN</name>
<keyword evidence="2 3" id="KW-0378">Hydrolase</keyword>
<sequence length="223" mass="24243">MGERLTPEHDPQHPAARMAAASPSGAGAPSGVDTGERAERLGRKKLREAKKQGLWSGPGRGTATSGAGHRPSPGQRAAQPGTVLAAGAVLWVPGGPRRDGSGMRRPRIALIHRPKYDDWSLPKGKLEPGEAAWEAALREVEEETGMRCRLGVPLPTQHYLAQGRPKEVRYWAAVPVRGEFRANREVDRLKWLKPEKARAKLTHARDRSLIDALLVHLADTGVV</sequence>
<dbReference type="Pfam" id="PF00293">
    <property type="entry name" value="NUDIX"/>
    <property type="match status" value="1"/>
</dbReference>
<comment type="caution">
    <text evidence="6">The sequence shown here is derived from an EMBL/GenBank/DDBJ whole genome shotgun (WGS) entry which is preliminary data.</text>
</comment>
<dbReference type="InterPro" id="IPR020476">
    <property type="entry name" value="Nudix_hydrolase"/>
</dbReference>
<dbReference type="RefSeq" id="WP_425555921.1">
    <property type="nucleotide sequence ID" value="NZ_BAAALF010000021.1"/>
</dbReference>
<dbReference type="Gene3D" id="3.90.79.10">
    <property type="entry name" value="Nucleoside Triphosphate Pyrophosphohydrolase"/>
    <property type="match status" value="1"/>
</dbReference>
<dbReference type="PANTHER" id="PTHR21340:SF0">
    <property type="entry name" value="BIS(5'-NUCLEOSYL)-TETRAPHOSPHATASE [ASYMMETRICAL]"/>
    <property type="match status" value="1"/>
</dbReference>
<dbReference type="SUPFAM" id="SSF55811">
    <property type="entry name" value="Nudix"/>
    <property type="match status" value="1"/>
</dbReference>
<evidence type="ECO:0000256" key="4">
    <source>
        <dbReference type="SAM" id="MobiDB-lite"/>
    </source>
</evidence>
<dbReference type="PANTHER" id="PTHR21340">
    <property type="entry name" value="DIADENOSINE 5,5-P1,P4-TETRAPHOSPHATE PYROPHOSPHOHYDROLASE MUTT"/>
    <property type="match status" value="1"/>
</dbReference>
<feature type="domain" description="Nudix hydrolase" evidence="5">
    <location>
        <begin position="81"/>
        <end position="215"/>
    </location>
</feature>
<feature type="region of interest" description="Disordered" evidence="4">
    <location>
        <begin position="1"/>
        <end position="79"/>
    </location>
</feature>
<evidence type="ECO:0000256" key="3">
    <source>
        <dbReference type="RuleBase" id="RU003476"/>
    </source>
</evidence>
<comment type="similarity">
    <text evidence="1 3">Belongs to the Nudix hydrolase family.</text>
</comment>
<accession>A0ABN1VYX8</accession>
<dbReference type="Proteomes" id="UP001500037">
    <property type="component" value="Unassembled WGS sequence"/>
</dbReference>
<evidence type="ECO:0000313" key="7">
    <source>
        <dbReference type="Proteomes" id="UP001500037"/>
    </source>
</evidence>
<evidence type="ECO:0000259" key="5">
    <source>
        <dbReference type="PROSITE" id="PS51462"/>
    </source>
</evidence>
<dbReference type="PRINTS" id="PR00502">
    <property type="entry name" value="NUDIXFAMILY"/>
</dbReference>
<dbReference type="PROSITE" id="PS51462">
    <property type="entry name" value="NUDIX"/>
    <property type="match status" value="1"/>
</dbReference>
<dbReference type="InterPro" id="IPR020084">
    <property type="entry name" value="NUDIX_hydrolase_CS"/>
</dbReference>
<feature type="compositionally biased region" description="Basic and acidic residues" evidence="4">
    <location>
        <begin position="1"/>
        <end position="12"/>
    </location>
</feature>
<dbReference type="InterPro" id="IPR015797">
    <property type="entry name" value="NUDIX_hydrolase-like_dom_sf"/>
</dbReference>
<dbReference type="EMBL" id="BAAALF010000021">
    <property type="protein sequence ID" value="GAA1227874.1"/>
    <property type="molecule type" value="Genomic_DNA"/>
</dbReference>
<dbReference type="PROSITE" id="PS00893">
    <property type="entry name" value="NUDIX_BOX"/>
    <property type="match status" value="1"/>
</dbReference>
<protein>
    <recommendedName>
        <fullName evidence="5">Nudix hydrolase domain-containing protein</fullName>
    </recommendedName>
</protein>
<reference evidence="6 7" key="1">
    <citation type="journal article" date="2019" name="Int. J. Syst. Evol. Microbiol.">
        <title>The Global Catalogue of Microorganisms (GCM) 10K type strain sequencing project: providing services to taxonomists for standard genome sequencing and annotation.</title>
        <authorList>
            <consortium name="The Broad Institute Genomics Platform"/>
            <consortium name="The Broad Institute Genome Sequencing Center for Infectious Disease"/>
            <person name="Wu L."/>
            <person name="Ma J."/>
        </authorList>
    </citation>
    <scope>NUCLEOTIDE SEQUENCE [LARGE SCALE GENOMIC DNA]</scope>
    <source>
        <strain evidence="6 7">JCM 13004</strain>
    </source>
</reference>
<gene>
    <name evidence="6" type="ORF">GCM10009665_17930</name>
</gene>